<dbReference type="PANTHER" id="PTHR12526">
    <property type="entry name" value="GLYCOSYLTRANSFERASE"/>
    <property type="match status" value="1"/>
</dbReference>
<dbReference type="Proteomes" id="UP000032900">
    <property type="component" value="Unassembled WGS sequence"/>
</dbReference>
<dbReference type="GO" id="GO:0016757">
    <property type="term" value="F:glycosyltransferase activity"/>
    <property type="evidence" value="ECO:0007669"/>
    <property type="project" value="InterPro"/>
</dbReference>
<dbReference type="SUPFAM" id="SSF53756">
    <property type="entry name" value="UDP-Glycosyltransferase/glycogen phosphorylase"/>
    <property type="match status" value="1"/>
</dbReference>
<evidence type="ECO:0000313" key="4">
    <source>
        <dbReference type="Proteomes" id="UP000032900"/>
    </source>
</evidence>
<keyword evidence="4" id="KW-1185">Reference proteome</keyword>
<sequence>MLEFGILHINMANTWRGGERQVALLMENLKGKGVGQLLICMKNSALQSYCEENDLAFKSFSNIGLFLFVPFLIALWHLKKKYAIVHCHESRGHTVAFLARFIFRSSIKTVVHRRVIFPIKQKRITLLKYSSRYADEIICISKAVEQVVKKSVPDSRTTVIPSGVPFHIEKGEGFNFREKYNIPSENKIVAYVAALSFEKDHFTFLDSAKLVLDKLEKVHFVIIGNGSLYNDLLAYSSRLGISDKVTFTGFLNHVNQIINQLDLLLFTSKSEGLGSTILDFFVHQRPVVSAKNGGAEELIEDGKTGFLCDIGDAACFASKVAELLRNEEAAERMAQNAFLFAKENFTVEMVTQRIFDRYNLLVLRP</sequence>
<dbReference type="STRING" id="1236989.JCM15548_1343"/>
<accession>A0A0E9LSN5</accession>
<name>A0A0E9LSN5_9BACT</name>
<proteinExistence type="predicted"/>
<dbReference type="Gene3D" id="3.40.50.2000">
    <property type="entry name" value="Glycogen Phosphorylase B"/>
    <property type="match status" value="2"/>
</dbReference>
<dbReference type="RefSeq" id="WP_062122119.1">
    <property type="nucleotide sequence ID" value="NZ_BAZW01000002.1"/>
</dbReference>
<feature type="domain" description="Glycosyl transferase family 1" evidence="1">
    <location>
        <begin position="176"/>
        <end position="337"/>
    </location>
</feature>
<dbReference type="AlphaFoldDB" id="A0A0E9LSN5"/>
<dbReference type="EMBL" id="BAZW01000002">
    <property type="protein sequence ID" value="GAO28269.1"/>
    <property type="molecule type" value="Genomic_DNA"/>
</dbReference>
<evidence type="ECO:0000259" key="2">
    <source>
        <dbReference type="Pfam" id="PF13439"/>
    </source>
</evidence>
<dbReference type="CDD" id="cd03811">
    <property type="entry name" value="GT4_GT28_WabH-like"/>
    <property type="match status" value="1"/>
</dbReference>
<keyword evidence="3" id="KW-0808">Transferase</keyword>
<feature type="domain" description="Glycosyltransferase subfamily 4-like N-terminal" evidence="2">
    <location>
        <begin position="16"/>
        <end position="164"/>
    </location>
</feature>
<reference evidence="3 4" key="1">
    <citation type="journal article" date="2015" name="Microbes Environ.">
        <title>Distribution and evolution of nitrogen fixation genes in the phylum bacteroidetes.</title>
        <authorList>
            <person name="Inoue J."/>
            <person name="Oshima K."/>
            <person name="Suda W."/>
            <person name="Sakamoto M."/>
            <person name="Iino T."/>
            <person name="Noda S."/>
            <person name="Hongoh Y."/>
            <person name="Hattori M."/>
            <person name="Ohkuma M."/>
        </authorList>
    </citation>
    <scope>NUCLEOTIDE SEQUENCE [LARGE SCALE GENOMIC DNA]</scope>
    <source>
        <strain evidence="3">JCM 15548</strain>
    </source>
</reference>
<evidence type="ECO:0000313" key="3">
    <source>
        <dbReference type="EMBL" id="GAO28269.1"/>
    </source>
</evidence>
<organism evidence="3 4">
    <name type="scientific">Geofilum rubicundum JCM 15548</name>
    <dbReference type="NCBI Taxonomy" id="1236989"/>
    <lineage>
        <taxon>Bacteria</taxon>
        <taxon>Pseudomonadati</taxon>
        <taxon>Bacteroidota</taxon>
        <taxon>Bacteroidia</taxon>
        <taxon>Marinilabiliales</taxon>
        <taxon>Marinilabiliaceae</taxon>
        <taxon>Geofilum</taxon>
    </lineage>
</organism>
<dbReference type="OrthoDB" id="7560678at2"/>
<gene>
    <name evidence="3" type="ORF">JCM15548_1343</name>
</gene>
<protein>
    <submittedName>
        <fullName evidence="3">Glycosyl transferase group 1</fullName>
    </submittedName>
</protein>
<comment type="caution">
    <text evidence="3">The sequence shown here is derived from an EMBL/GenBank/DDBJ whole genome shotgun (WGS) entry which is preliminary data.</text>
</comment>
<dbReference type="InterPro" id="IPR001296">
    <property type="entry name" value="Glyco_trans_1"/>
</dbReference>
<dbReference type="InterPro" id="IPR028098">
    <property type="entry name" value="Glyco_trans_4-like_N"/>
</dbReference>
<evidence type="ECO:0000259" key="1">
    <source>
        <dbReference type="Pfam" id="PF00534"/>
    </source>
</evidence>
<dbReference type="Pfam" id="PF13439">
    <property type="entry name" value="Glyco_transf_4"/>
    <property type="match status" value="1"/>
</dbReference>
<dbReference type="Pfam" id="PF00534">
    <property type="entry name" value="Glycos_transf_1"/>
    <property type="match status" value="1"/>
</dbReference>